<keyword evidence="3" id="KW-1185">Reference proteome</keyword>
<accession>A0A284QRJ7</accession>
<proteinExistence type="predicted"/>
<feature type="region of interest" description="Disordered" evidence="1">
    <location>
        <begin position="78"/>
        <end position="126"/>
    </location>
</feature>
<dbReference type="EMBL" id="FUEG01000001">
    <property type="protein sequence ID" value="SJK99085.1"/>
    <property type="molecule type" value="Genomic_DNA"/>
</dbReference>
<feature type="compositionally biased region" description="Polar residues" evidence="1">
    <location>
        <begin position="98"/>
        <end position="112"/>
    </location>
</feature>
<reference evidence="3" key="1">
    <citation type="journal article" date="2017" name="Nat. Ecol. Evol.">
        <title>Genome expansion and lineage-specific genetic innovations in the forest pathogenic fungi Armillaria.</title>
        <authorList>
            <person name="Sipos G."/>
            <person name="Prasanna A.N."/>
            <person name="Walter M.C."/>
            <person name="O'Connor E."/>
            <person name="Balint B."/>
            <person name="Krizsan K."/>
            <person name="Kiss B."/>
            <person name="Hess J."/>
            <person name="Varga T."/>
            <person name="Slot J."/>
            <person name="Riley R."/>
            <person name="Boka B."/>
            <person name="Rigling D."/>
            <person name="Barry K."/>
            <person name="Lee J."/>
            <person name="Mihaltcheva S."/>
            <person name="LaButti K."/>
            <person name="Lipzen A."/>
            <person name="Waldron R."/>
            <person name="Moloney N.M."/>
            <person name="Sperisen C."/>
            <person name="Kredics L."/>
            <person name="Vagvoelgyi C."/>
            <person name="Patrignani A."/>
            <person name="Fitzpatrick D."/>
            <person name="Nagy I."/>
            <person name="Doyle S."/>
            <person name="Anderson J.B."/>
            <person name="Grigoriev I.V."/>
            <person name="Gueldener U."/>
            <person name="Muensterkoetter M."/>
            <person name="Nagy L.G."/>
        </authorList>
    </citation>
    <scope>NUCLEOTIDE SEQUENCE [LARGE SCALE GENOMIC DNA]</scope>
    <source>
        <strain evidence="3">C18/9</strain>
    </source>
</reference>
<evidence type="ECO:0000256" key="1">
    <source>
        <dbReference type="SAM" id="MobiDB-lite"/>
    </source>
</evidence>
<sequence length="126" mass="14284">MTQLSSYFHLTRYKSRLRGTFQDQRARCTEFDSHVASPSPAVWQRNRNFGGDDNDKRGRLHTGSADYLFDVLSQISATQRGTGSEHIPDDERIPFSSPCCQPRQSTEGSTRSLYDKRSRSISYASG</sequence>
<organism evidence="2 3">
    <name type="scientific">Armillaria ostoyae</name>
    <name type="common">Armillaria root rot fungus</name>
    <dbReference type="NCBI Taxonomy" id="47428"/>
    <lineage>
        <taxon>Eukaryota</taxon>
        <taxon>Fungi</taxon>
        <taxon>Dikarya</taxon>
        <taxon>Basidiomycota</taxon>
        <taxon>Agaricomycotina</taxon>
        <taxon>Agaricomycetes</taxon>
        <taxon>Agaricomycetidae</taxon>
        <taxon>Agaricales</taxon>
        <taxon>Marasmiineae</taxon>
        <taxon>Physalacriaceae</taxon>
        <taxon>Armillaria</taxon>
    </lineage>
</organism>
<name>A0A284QRJ7_ARMOS</name>
<gene>
    <name evidence="2" type="ORF">ARMOST_02370</name>
</gene>
<evidence type="ECO:0000313" key="2">
    <source>
        <dbReference type="EMBL" id="SJK99085.1"/>
    </source>
</evidence>
<feature type="region of interest" description="Disordered" evidence="1">
    <location>
        <begin position="39"/>
        <end position="61"/>
    </location>
</feature>
<evidence type="ECO:0000313" key="3">
    <source>
        <dbReference type="Proteomes" id="UP000219338"/>
    </source>
</evidence>
<dbReference type="Proteomes" id="UP000219338">
    <property type="component" value="Unassembled WGS sequence"/>
</dbReference>
<dbReference type="AlphaFoldDB" id="A0A284QRJ7"/>
<protein>
    <submittedName>
        <fullName evidence="2">Uncharacterized protein</fullName>
    </submittedName>
</protein>